<dbReference type="PROSITE" id="PS51683">
    <property type="entry name" value="SAM_OMT_II"/>
    <property type="match status" value="1"/>
</dbReference>
<keyword evidence="3" id="KW-0949">S-adenosyl-L-methionine</keyword>
<feature type="region of interest" description="Disordered" evidence="4">
    <location>
        <begin position="35"/>
        <end position="54"/>
    </location>
</feature>
<feature type="region of interest" description="Disordered" evidence="4">
    <location>
        <begin position="1"/>
        <end position="30"/>
    </location>
</feature>
<name>A0A8H4L0R5_9HYPO</name>
<reference evidence="6 7" key="1">
    <citation type="submission" date="2020-01" db="EMBL/GenBank/DDBJ databases">
        <title>Identification and distribution of gene clusters putatively required for synthesis of sphingolipid metabolism inhibitors in phylogenetically diverse species of the filamentous fungus Fusarium.</title>
        <authorList>
            <person name="Kim H.-S."/>
            <person name="Busman M."/>
            <person name="Brown D.W."/>
            <person name="Divon H."/>
            <person name="Uhlig S."/>
            <person name="Proctor R.H."/>
        </authorList>
    </citation>
    <scope>NUCLEOTIDE SEQUENCE [LARGE SCALE GENOMIC DNA]</scope>
    <source>
        <strain evidence="6 7">NRRL 20459</strain>
    </source>
</reference>
<keyword evidence="2 6" id="KW-0808">Transferase</keyword>
<evidence type="ECO:0000256" key="3">
    <source>
        <dbReference type="ARBA" id="ARBA00022691"/>
    </source>
</evidence>
<evidence type="ECO:0000256" key="1">
    <source>
        <dbReference type="ARBA" id="ARBA00022603"/>
    </source>
</evidence>
<dbReference type="PANTHER" id="PTHR43712:SF17">
    <property type="entry name" value="O-METHYLTRANSFERASE"/>
    <property type="match status" value="1"/>
</dbReference>
<evidence type="ECO:0000313" key="6">
    <source>
        <dbReference type="EMBL" id="KAF4459383.1"/>
    </source>
</evidence>
<sequence length="469" mass="52138">MSDTTVPGTNGVEKVVIRGPSSDKKGPLETTEIVVESNSSNASEHDASESVTTLETNGADKLSDEDVSIALKAANVDAVPGLINEINALNQTFDKDDQEARLKMMAKAKSLWQSLETPRETMLRHCWAEPSLHCALTTGTHKNLWTYLVKLDGPFNVADVAKAKDIEPALLARLLRHISSMGYLTEVGCDTYELNNFTRSMAFPFINAGYPCISGACLNALGKFHEWADLNSWKDPIDIANSPLQLGYNTQKTFFEHLHTNPPYGQMFHLHMGGYRQGRPSWMDADFFPVQENLFSGFEQSDDAALLVDIGGSFGHDIGEFNRKFPDAPGRLILQDLPVVIDQITKLDKKIERTKYDFFTEQPIKGARAYYMHSVLHDWSDETCLKILTTVMGAMKPGYSKLLINENVIPNTGAQWEATALDVMMLTLLASRERTEENWQSLLGKAGLKITKIWTVANGVESLIECELA</sequence>
<accession>A0A8H4L0R5</accession>
<dbReference type="InterPro" id="IPR029063">
    <property type="entry name" value="SAM-dependent_MTases_sf"/>
</dbReference>
<keyword evidence="1 6" id="KW-0489">Methyltransferase</keyword>
<dbReference type="SUPFAM" id="SSF53335">
    <property type="entry name" value="S-adenosyl-L-methionine-dependent methyltransferases"/>
    <property type="match status" value="1"/>
</dbReference>
<evidence type="ECO:0000256" key="4">
    <source>
        <dbReference type="SAM" id="MobiDB-lite"/>
    </source>
</evidence>
<dbReference type="InterPro" id="IPR001077">
    <property type="entry name" value="COMT_C"/>
</dbReference>
<dbReference type="Proteomes" id="UP000554235">
    <property type="component" value="Unassembled WGS sequence"/>
</dbReference>
<dbReference type="AlphaFoldDB" id="A0A8H4L0R5"/>
<dbReference type="EMBL" id="JAADYS010002188">
    <property type="protein sequence ID" value="KAF4459383.1"/>
    <property type="molecule type" value="Genomic_DNA"/>
</dbReference>
<dbReference type="InterPro" id="IPR036390">
    <property type="entry name" value="WH_DNA-bd_sf"/>
</dbReference>
<evidence type="ECO:0000259" key="5">
    <source>
        <dbReference type="Pfam" id="PF00891"/>
    </source>
</evidence>
<dbReference type="PANTHER" id="PTHR43712">
    <property type="entry name" value="PUTATIVE (AFU_ORTHOLOGUE AFUA_4G14580)-RELATED"/>
    <property type="match status" value="1"/>
</dbReference>
<comment type="caution">
    <text evidence="6">The sequence shown here is derived from an EMBL/GenBank/DDBJ whole genome shotgun (WGS) entry which is preliminary data.</text>
</comment>
<organism evidence="6 7">
    <name type="scientific">Fusarium albosuccineum</name>
    <dbReference type="NCBI Taxonomy" id="1237068"/>
    <lineage>
        <taxon>Eukaryota</taxon>
        <taxon>Fungi</taxon>
        <taxon>Dikarya</taxon>
        <taxon>Ascomycota</taxon>
        <taxon>Pezizomycotina</taxon>
        <taxon>Sordariomycetes</taxon>
        <taxon>Hypocreomycetidae</taxon>
        <taxon>Hypocreales</taxon>
        <taxon>Nectriaceae</taxon>
        <taxon>Fusarium</taxon>
        <taxon>Fusarium decemcellulare species complex</taxon>
    </lineage>
</organism>
<dbReference type="GO" id="GO:0032259">
    <property type="term" value="P:methylation"/>
    <property type="evidence" value="ECO:0007669"/>
    <property type="project" value="UniProtKB-KW"/>
</dbReference>
<dbReference type="InterPro" id="IPR036388">
    <property type="entry name" value="WH-like_DNA-bd_sf"/>
</dbReference>
<dbReference type="Gene3D" id="3.40.50.150">
    <property type="entry name" value="Vaccinia Virus protein VP39"/>
    <property type="match status" value="1"/>
</dbReference>
<evidence type="ECO:0000256" key="2">
    <source>
        <dbReference type="ARBA" id="ARBA00022679"/>
    </source>
</evidence>
<dbReference type="GO" id="GO:0008171">
    <property type="term" value="F:O-methyltransferase activity"/>
    <property type="evidence" value="ECO:0007669"/>
    <property type="project" value="InterPro"/>
</dbReference>
<dbReference type="Gene3D" id="1.10.10.10">
    <property type="entry name" value="Winged helix-like DNA-binding domain superfamily/Winged helix DNA-binding domain"/>
    <property type="match status" value="1"/>
</dbReference>
<dbReference type="Pfam" id="PF00891">
    <property type="entry name" value="Methyltransf_2"/>
    <property type="match status" value="1"/>
</dbReference>
<keyword evidence="7" id="KW-1185">Reference proteome</keyword>
<dbReference type="SUPFAM" id="SSF46785">
    <property type="entry name" value="Winged helix' DNA-binding domain"/>
    <property type="match status" value="1"/>
</dbReference>
<dbReference type="OrthoDB" id="3340390at2759"/>
<protein>
    <submittedName>
        <fullName evidence="6">O-methyltransferase B</fullName>
    </submittedName>
</protein>
<evidence type="ECO:0000313" key="7">
    <source>
        <dbReference type="Proteomes" id="UP000554235"/>
    </source>
</evidence>
<gene>
    <name evidence="6" type="ORF">FALBO_13857</name>
</gene>
<dbReference type="InterPro" id="IPR016461">
    <property type="entry name" value="COMT-like"/>
</dbReference>
<proteinExistence type="predicted"/>
<feature type="domain" description="O-methyltransferase C-terminal" evidence="5">
    <location>
        <begin position="305"/>
        <end position="448"/>
    </location>
</feature>